<proteinExistence type="predicted"/>
<keyword evidence="2" id="KW-1185">Reference proteome</keyword>
<dbReference type="InterPro" id="IPR014942">
    <property type="entry name" value="AbiEii"/>
</dbReference>
<accession>A0A919IGI5</accession>
<dbReference type="Proteomes" id="UP000619479">
    <property type="component" value="Unassembled WGS sequence"/>
</dbReference>
<dbReference type="AlphaFoldDB" id="A0A919IGI5"/>
<dbReference type="Pfam" id="PF08843">
    <property type="entry name" value="AbiEii"/>
    <property type="match status" value="1"/>
</dbReference>
<evidence type="ECO:0000313" key="2">
    <source>
        <dbReference type="Proteomes" id="UP000619479"/>
    </source>
</evidence>
<name>A0A919IGI5_9ACTN</name>
<dbReference type="EMBL" id="BOMH01000014">
    <property type="protein sequence ID" value="GID63941.1"/>
    <property type="molecule type" value="Genomic_DNA"/>
</dbReference>
<organism evidence="1 2">
    <name type="scientific">Actinoplanes cyaneus</name>
    <dbReference type="NCBI Taxonomy" id="52696"/>
    <lineage>
        <taxon>Bacteria</taxon>
        <taxon>Bacillati</taxon>
        <taxon>Actinomycetota</taxon>
        <taxon>Actinomycetes</taxon>
        <taxon>Micromonosporales</taxon>
        <taxon>Micromonosporaceae</taxon>
        <taxon>Actinoplanes</taxon>
    </lineage>
</organism>
<comment type="caution">
    <text evidence="1">The sequence shown here is derived from an EMBL/GenBank/DDBJ whole genome shotgun (WGS) entry which is preliminary data.</text>
</comment>
<sequence>MAHRSALDHLLGLIAESTWADVLMLRGSMLMPAWVGEHARLPGDLDWIVLSDGVTRPDDLAPWPFVQTIDPAQHWPEAVHGGARNQMWTFEEFETGGQRPRLPPEGLHWMSAEQLDEEGYTADFVRDLITASPRTADGVEFDLDAIFEAASVDYYSDDGEYGVVEPARGIRTMLQLPWITPDGEGGKVSIDVAYDEPVPEPPVLTAVPRAAGRSPVGLLTASRELSLAWKLHWLTADQTGQRLSAAKDLYDAVLLAELPGMRLPPHLHRFAVGGDLTPLALPGWSIDGDLPGGPEPWLARLAAALPDLTP</sequence>
<evidence type="ECO:0000313" key="1">
    <source>
        <dbReference type="EMBL" id="GID63941.1"/>
    </source>
</evidence>
<gene>
    <name evidence="1" type="ORF">Acy02nite_18220</name>
</gene>
<protein>
    <submittedName>
        <fullName evidence="1">Uncharacterized protein</fullName>
    </submittedName>
</protein>
<reference evidence="1" key="1">
    <citation type="submission" date="2021-01" db="EMBL/GenBank/DDBJ databases">
        <title>Whole genome shotgun sequence of Actinoplanes cyaneus NBRC 14990.</title>
        <authorList>
            <person name="Komaki H."/>
            <person name="Tamura T."/>
        </authorList>
    </citation>
    <scope>NUCLEOTIDE SEQUENCE</scope>
    <source>
        <strain evidence="1">NBRC 14990</strain>
    </source>
</reference>